<dbReference type="GO" id="GO:0006979">
    <property type="term" value="P:response to oxidative stress"/>
    <property type="evidence" value="ECO:0007669"/>
    <property type="project" value="EnsemblPlants"/>
</dbReference>
<dbReference type="Gene3D" id="1.25.40.10">
    <property type="entry name" value="Tetratricopeptide repeat domain"/>
    <property type="match status" value="4"/>
</dbReference>
<dbReference type="InterPro" id="IPR046960">
    <property type="entry name" value="PPR_At4g14850-like_plant"/>
</dbReference>
<dbReference type="InterPro" id="IPR046848">
    <property type="entry name" value="E_motif"/>
</dbReference>
<dbReference type="PROSITE" id="PS51375">
    <property type="entry name" value="PPR"/>
    <property type="match status" value="3"/>
</dbReference>
<dbReference type="InterPro" id="IPR011990">
    <property type="entry name" value="TPR-like_helical_dom_sf"/>
</dbReference>
<protein>
    <recommendedName>
        <fullName evidence="6">Pentatricopeptide repeat-containing protein</fullName>
    </recommendedName>
</protein>
<dbReference type="PANTHER" id="PTHR47926:SF363">
    <property type="entry name" value="PENTATRICOPEPTIDE REPEAT-CONTAINING PROTEIN"/>
    <property type="match status" value="1"/>
</dbReference>
<dbReference type="GO" id="GO:0005739">
    <property type="term" value="C:mitochondrion"/>
    <property type="evidence" value="ECO:0007669"/>
    <property type="project" value="EnsemblPlants"/>
</dbReference>
<dbReference type="GO" id="GO:0009651">
    <property type="term" value="P:response to salt stress"/>
    <property type="evidence" value="ECO:0007669"/>
    <property type="project" value="EnsemblPlants"/>
</dbReference>
<dbReference type="Pfam" id="PF20431">
    <property type="entry name" value="E_motif"/>
    <property type="match status" value="1"/>
</dbReference>
<dbReference type="Pfam" id="PF13041">
    <property type="entry name" value="PPR_2"/>
    <property type="match status" value="3"/>
</dbReference>
<dbReference type="AlphaFoldDB" id="A0A7N0UJB7"/>
<feature type="repeat" description="PPR" evidence="3">
    <location>
        <begin position="326"/>
        <end position="360"/>
    </location>
</feature>
<dbReference type="FunFam" id="1.25.40.10:FF:000073">
    <property type="entry name" value="Pentatricopeptide repeat-containing protein chloroplastic"/>
    <property type="match status" value="1"/>
</dbReference>
<sequence>MYGSFGRVSDACKVFDLITQPDFFAYKVMIRWYFMYDLYEEIMVFFRRLRKCLREHDNVVFSIVLKACRELCEFNEGRKVHGLIVKVGGPDSFVLTGLVDMYGKSGDVEDSRRVFDGIVERNVVCWSSMIAGYVQNGCPEEGLVLFNRMREGLVEGNQVTLGSLVCACTKLRASHQGKWLHGYVVKYCFDVNSYLGTSLVDFYAKCVDVRDARLVFDELGIVDLYIWTAMIVGYTQRAFPIEALKLFTGEKWKGLTPSSVTVASVLSACGQSGELSLGRSVHGMGVMFGWDCNEDPAMRNALVDMYSKCHLMEDARIVFEEFADRDLIAWNSIISGYAQNGSACEALELFGKMRLDFFSPDAVTVVSALSACASGGLLRVGSSLHAFSMKEGLLSANVYVGTALLNLYAKCGDAKSARLIFDAMKEKNTITWSAMIGGYGVQGDGSNSLALFDNMLSEEVEPNEAIFTTLLSACSHAGLVGEGRRYFNSMCRDFNFVPKIKHYACMVDILARAGRLEEALYFINSMPLKPEVGVFSAFLHGCSVHSKFELGDEAIKKMLDLHPDEACYYVLISNFYAMDGRWSLANQIRNLMKQKGLDKSPGHSFVDIKSGGNHVSPLKVASYA</sequence>
<organism evidence="4 5">
    <name type="scientific">Kalanchoe fedtschenkoi</name>
    <name type="common">Lavender scallops</name>
    <name type="synonym">South American air plant</name>
    <dbReference type="NCBI Taxonomy" id="63787"/>
    <lineage>
        <taxon>Eukaryota</taxon>
        <taxon>Viridiplantae</taxon>
        <taxon>Streptophyta</taxon>
        <taxon>Embryophyta</taxon>
        <taxon>Tracheophyta</taxon>
        <taxon>Spermatophyta</taxon>
        <taxon>Magnoliopsida</taxon>
        <taxon>eudicotyledons</taxon>
        <taxon>Gunneridae</taxon>
        <taxon>Pentapetalae</taxon>
        <taxon>Saxifragales</taxon>
        <taxon>Crassulaceae</taxon>
        <taxon>Kalanchoe</taxon>
    </lineage>
</organism>
<dbReference type="Proteomes" id="UP000594263">
    <property type="component" value="Unplaced"/>
</dbReference>
<keyword evidence="5" id="KW-1185">Reference proteome</keyword>
<dbReference type="Gramene" id="Kaladp0071s0067.1.v1.1">
    <property type="protein sequence ID" value="Kaladp0071s0067.1.v1.1.CDS.1"/>
    <property type="gene ID" value="Kaladp0071s0067.v1.1"/>
</dbReference>
<feature type="repeat" description="PPR" evidence="3">
    <location>
        <begin position="122"/>
        <end position="152"/>
    </location>
</feature>
<evidence type="ECO:0000313" key="4">
    <source>
        <dbReference type="EnsemblPlants" id="Kaladp0071s0067.1.v1.1.CDS.1"/>
    </source>
</evidence>
<dbReference type="GO" id="GO:0003723">
    <property type="term" value="F:RNA binding"/>
    <property type="evidence" value="ECO:0007669"/>
    <property type="project" value="InterPro"/>
</dbReference>
<evidence type="ECO:0000256" key="3">
    <source>
        <dbReference type="PROSITE-ProRule" id="PRU00708"/>
    </source>
</evidence>
<reference evidence="4" key="1">
    <citation type="submission" date="2021-01" db="UniProtKB">
        <authorList>
            <consortium name="EnsemblPlants"/>
        </authorList>
    </citation>
    <scope>IDENTIFICATION</scope>
</reference>
<keyword evidence="1" id="KW-0677">Repeat</keyword>
<evidence type="ECO:0000313" key="5">
    <source>
        <dbReference type="Proteomes" id="UP000594263"/>
    </source>
</evidence>
<evidence type="ECO:0000256" key="2">
    <source>
        <dbReference type="ARBA" id="ARBA00061659"/>
    </source>
</evidence>
<dbReference type="InterPro" id="IPR002885">
    <property type="entry name" value="PPR_rpt"/>
</dbReference>
<feature type="repeat" description="PPR" evidence="3">
    <location>
        <begin position="428"/>
        <end position="462"/>
    </location>
</feature>
<dbReference type="PANTHER" id="PTHR47926">
    <property type="entry name" value="PENTATRICOPEPTIDE REPEAT-CONTAINING PROTEIN"/>
    <property type="match status" value="1"/>
</dbReference>
<accession>A0A7N0UJB7</accession>
<dbReference type="NCBIfam" id="TIGR00756">
    <property type="entry name" value="PPR"/>
    <property type="match status" value="5"/>
</dbReference>
<dbReference type="Pfam" id="PF01535">
    <property type="entry name" value="PPR"/>
    <property type="match status" value="3"/>
</dbReference>
<dbReference type="OMA" id="YAKCHMI"/>
<proteinExistence type="inferred from homology"/>
<dbReference type="FunFam" id="1.25.40.10:FF:000344">
    <property type="entry name" value="Pentatricopeptide repeat-containing protein"/>
    <property type="match status" value="1"/>
</dbReference>
<dbReference type="FunFam" id="1.25.40.10:FF:000212">
    <property type="entry name" value="Pentatricopeptide repeat-containing protein At2g03380, mitochondrial"/>
    <property type="match status" value="1"/>
</dbReference>
<dbReference type="EnsemblPlants" id="Kaladp0071s0067.1.v1.1">
    <property type="protein sequence ID" value="Kaladp0071s0067.1.v1.1.CDS.1"/>
    <property type="gene ID" value="Kaladp0071s0067.v1.1"/>
</dbReference>
<dbReference type="GO" id="GO:0009451">
    <property type="term" value="P:RNA modification"/>
    <property type="evidence" value="ECO:0007669"/>
    <property type="project" value="InterPro"/>
</dbReference>
<evidence type="ECO:0000256" key="1">
    <source>
        <dbReference type="ARBA" id="ARBA00022737"/>
    </source>
</evidence>
<dbReference type="GO" id="GO:0009737">
    <property type="term" value="P:response to abscisic acid"/>
    <property type="evidence" value="ECO:0007669"/>
    <property type="project" value="EnsemblPlants"/>
</dbReference>
<dbReference type="FunFam" id="1.25.40.10:FF:000309">
    <property type="entry name" value="Pentatricopeptide repeat-containing protein, chloroplastic"/>
    <property type="match status" value="1"/>
</dbReference>
<comment type="similarity">
    <text evidence="2">Belongs to the PPR family. PCMP-E subfamily.</text>
</comment>
<name>A0A7N0UJB7_KALFE</name>
<evidence type="ECO:0008006" key="6">
    <source>
        <dbReference type="Google" id="ProtNLM"/>
    </source>
</evidence>